<feature type="compositionally biased region" description="Polar residues" evidence="1">
    <location>
        <begin position="7"/>
        <end position="19"/>
    </location>
</feature>
<evidence type="ECO:0000256" key="1">
    <source>
        <dbReference type="SAM" id="MobiDB-lite"/>
    </source>
</evidence>
<feature type="region of interest" description="Disordered" evidence="1">
    <location>
        <begin position="1"/>
        <end position="60"/>
    </location>
</feature>
<comment type="caution">
    <text evidence="3">The sequence shown here is derived from an EMBL/GenBank/DDBJ whole genome shotgun (WGS) entry which is preliminary data.</text>
</comment>
<name>A0A9W8TT84_9AGAR</name>
<dbReference type="AlphaFoldDB" id="A0A9W8TT84"/>
<dbReference type="Proteomes" id="UP001142393">
    <property type="component" value="Unassembled WGS sequence"/>
</dbReference>
<gene>
    <name evidence="3" type="ORF">DFH05DRAFT_1464128</name>
</gene>
<feature type="region of interest" description="Disordered" evidence="1">
    <location>
        <begin position="239"/>
        <end position="265"/>
    </location>
</feature>
<feature type="region of interest" description="Disordered" evidence="1">
    <location>
        <begin position="193"/>
        <end position="224"/>
    </location>
</feature>
<accession>A0A9W8TT84</accession>
<dbReference type="PANTHER" id="PTHR46929">
    <property type="entry name" value="EXPRESSED PROTEIN"/>
    <property type="match status" value="1"/>
</dbReference>
<evidence type="ECO:0000313" key="3">
    <source>
        <dbReference type="EMBL" id="KAJ3739018.1"/>
    </source>
</evidence>
<feature type="domain" description="Myb/SANT-like" evidence="2">
    <location>
        <begin position="63"/>
        <end position="157"/>
    </location>
</feature>
<dbReference type="InterPro" id="IPR024752">
    <property type="entry name" value="Myb/SANT-like_dom"/>
</dbReference>
<protein>
    <recommendedName>
        <fullName evidence="2">Myb/SANT-like domain-containing protein</fullName>
    </recommendedName>
</protein>
<feature type="compositionally biased region" description="Acidic residues" evidence="1">
    <location>
        <begin position="199"/>
        <end position="208"/>
    </location>
</feature>
<dbReference type="PANTHER" id="PTHR46929:SF3">
    <property type="entry name" value="MYB_SANT-LIKE DOMAIN-CONTAINING PROTEIN"/>
    <property type="match status" value="1"/>
</dbReference>
<evidence type="ECO:0000313" key="4">
    <source>
        <dbReference type="Proteomes" id="UP001142393"/>
    </source>
</evidence>
<sequence>MGRPKGSKNQSSKENSNPNIPEPPRTTLSAKAQPKKNAKSTKPSPPADAEKQTRRRAIFSEDDDLVMIHTLLEQKDEGMASDNGGWKKLAINAVVRALEGSELVSGGSPKTFRSVQDHYTKLKNDYRILKELASISGWGWDSENHRVQASEEQWETYLLAHPKMVKYKNMTFSIYEDLDQLLDGALATGNAAFCAGGPDSEEDSDDDMVGNGTDHDPGSESDNGEVIFGASKVVIDASTPLKRKSSARESVGGSSAKRVRRDRSNGRLTTAAAISQMSSAVGQMAAAFSVGDSNPVVTPTSAGPESMLVRAVKLIEKEDFLTTVVKARLMQVVKCDPAFAEIILSLTDIDTRRAYYELNLD</sequence>
<dbReference type="Pfam" id="PF12776">
    <property type="entry name" value="Myb_DNA-bind_3"/>
    <property type="match status" value="1"/>
</dbReference>
<reference evidence="3 4" key="1">
    <citation type="journal article" date="2023" name="Proc. Natl. Acad. Sci. U.S.A.">
        <title>A global phylogenomic analysis of the shiitake genus Lentinula.</title>
        <authorList>
            <person name="Sierra-Patev S."/>
            <person name="Min B."/>
            <person name="Naranjo-Ortiz M."/>
            <person name="Looney B."/>
            <person name="Konkel Z."/>
            <person name="Slot J.C."/>
            <person name="Sakamoto Y."/>
            <person name="Steenwyk J.L."/>
            <person name="Rokas A."/>
            <person name="Carro J."/>
            <person name="Camarero S."/>
            <person name="Ferreira P."/>
            <person name="Molpeceres G."/>
            <person name="Ruiz-Duenas F.J."/>
            <person name="Serrano A."/>
            <person name="Henrissat B."/>
            <person name="Drula E."/>
            <person name="Hughes K.W."/>
            <person name="Mata J.L."/>
            <person name="Ishikawa N.K."/>
            <person name="Vargas-Isla R."/>
            <person name="Ushijima S."/>
            <person name="Smith C.A."/>
            <person name="Donoghue J."/>
            <person name="Ahrendt S."/>
            <person name="Andreopoulos W."/>
            <person name="He G."/>
            <person name="LaButti K."/>
            <person name="Lipzen A."/>
            <person name="Ng V."/>
            <person name="Riley R."/>
            <person name="Sandor L."/>
            <person name="Barry K."/>
            <person name="Martinez A.T."/>
            <person name="Xiao Y."/>
            <person name="Gibbons J.G."/>
            <person name="Terashima K."/>
            <person name="Grigoriev I.V."/>
            <person name="Hibbett D."/>
        </authorList>
    </citation>
    <scope>NUCLEOTIDE SEQUENCE [LARGE SCALE GENOMIC DNA]</scope>
    <source>
        <strain evidence="3 4">TFB7810</strain>
    </source>
</reference>
<dbReference type="EMBL" id="JANVFU010000020">
    <property type="protein sequence ID" value="KAJ3739018.1"/>
    <property type="molecule type" value="Genomic_DNA"/>
</dbReference>
<evidence type="ECO:0000259" key="2">
    <source>
        <dbReference type="Pfam" id="PF12776"/>
    </source>
</evidence>
<proteinExistence type="predicted"/>
<keyword evidence="4" id="KW-1185">Reference proteome</keyword>
<organism evidence="3 4">
    <name type="scientific">Lentinula detonsa</name>
    <dbReference type="NCBI Taxonomy" id="2804962"/>
    <lineage>
        <taxon>Eukaryota</taxon>
        <taxon>Fungi</taxon>
        <taxon>Dikarya</taxon>
        <taxon>Basidiomycota</taxon>
        <taxon>Agaricomycotina</taxon>
        <taxon>Agaricomycetes</taxon>
        <taxon>Agaricomycetidae</taxon>
        <taxon>Agaricales</taxon>
        <taxon>Marasmiineae</taxon>
        <taxon>Omphalotaceae</taxon>
        <taxon>Lentinula</taxon>
    </lineage>
</organism>